<evidence type="ECO:0000256" key="1">
    <source>
        <dbReference type="SAM" id="MobiDB-lite"/>
    </source>
</evidence>
<comment type="caution">
    <text evidence="2">The sequence shown here is derived from an EMBL/GenBank/DDBJ whole genome shotgun (WGS) entry which is preliminary data.</text>
</comment>
<dbReference type="Proteomes" id="UP001066276">
    <property type="component" value="Chromosome 4_2"/>
</dbReference>
<name>A0AAV7SMG7_PLEWA</name>
<evidence type="ECO:0000313" key="2">
    <source>
        <dbReference type="EMBL" id="KAJ1165298.1"/>
    </source>
</evidence>
<organism evidence="2 3">
    <name type="scientific">Pleurodeles waltl</name>
    <name type="common">Iberian ribbed newt</name>
    <dbReference type="NCBI Taxonomy" id="8319"/>
    <lineage>
        <taxon>Eukaryota</taxon>
        <taxon>Metazoa</taxon>
        <taxon>Chordata</taxon>
        <taxon>Craniata</taxon>
        <taxon>Vertebrata</taxon>
        <taxon>Euteleostomi</taxon>
        <taxon>Amphibia</taxon>
        <taxon>Batrachia</taxon>
        <taxon>Caudata</taxon>
        <taxon>Salamandroidea</taxon>
        <taxon>Salamandridae</taxon>
        <taxon>Pleurodelinae</taxon>
        <taxon>Pleurodeles</taxon>
    </lineage>
</organism>
<gene>
    <name evidence="2" type="ORF">NDU88_005726</name>
</gene>
<evidence type="ECO:0000313" key="3">
    <source>
        <dbReference type="Proteomes" id="UP001066276"/>
    </source>
</evidence>
<accession>A0AAV7SMG7</accession>
<dbReference type="AlphaFoldDB" id="A0AAV7SMG7"/>
<protein>
    <submittedName>
        <fullName evidence="2">Uncharacterized protein</fullName>
    </submittedName>
</protein>
<keyword evidence="3" id="KW-1185">Reference proteome</keyword>
<reference evidence="2" key="1">
    <citation type="journal article" date="2022" name="bioRxiv">
        <title>Sequencing and chromosome-scale assembly of the giantPleurodeles waltlgenome.</title>
        <authorList>
            <person name="Brown T."/>
            <person name="Elewa A."/>
            <person name="Iarovenko S."/>
            <person name="Subramanian E."/>
            <person name="Araus A.J."/>
            <person name="Petzold A."/>
            <person name="Susuki M."/>
            <person name="Suzuki K.-i.T."/>
            <person name="Hayashi T."/>
            <person name="Toyoda A."/>
            <person name="Oliveira C."/>
            <person name="Osipova E."/>
            <person name="Leigh N.D."/>
            <person name="Simon A."/>
            <person name="Yun M.H."/>
        </authorList>
    </citation>
    <scope>NUCLEOTIDE SEQUENCE</scope>
    <source>
        <strain evidence="2">20211129_DDA</strain>
        <tissue evidence="2">Liver</tissue>
    </source>
</reference>
<dbReference type="Gene3D" id="2.30.30.850">
    <property type="match status" value="1"/>
</dbReference>
<sequence length="268" mass="29234">MWSPSRSCRRAGLTFPVVAFCFFEQIGAPLFTGLHRLQCCSGRRPRSHLDCCSWMSRPRPTLIRIAAGAPRAYFVHCYFGLFVVGALPAVTSSSSPGHQGPVSGAPDAPRGHAQLRGRPSSDAAGAVSALAAPSPVGRSAAVVVGCHTVNPVTFFAHPVTDDEEVHDCAKYVPEEESKVTQQQKCTTAARQISPNPVGQQVYIRNFVRRWKDSKFEGPYPVTQSTLTAVKVEGRKPWIQLSDIRLAPALCQTSPLVQEHLEESEQKEE</sequence>
<feature type="region of interest" description="Disordered" evidence="1">
    <location>
        <begin position="94"/>
        <end position="126"/>
    </location>
</feature>
<dbReference type="EMBL" id="JANPWB010000008">
    <property type="protein sequence ID" value="KAJ1165298.1"/>
    <property type="molecule type" value="Genomic_DNA"/>
</dbReference>
<proteinExistence type="predicted"/>